<dbReference type="Proteomes" id="UP001527099">
    <property type="component" value="Unassembled WGS sequence"/>
</dbReference>
<evidence type="ECO:0000313" key="1">
    <source>
        <dbReference type="EMBL" id="MCY9691327.1"/>
    </source>
</evidence>
<comment type="caution">
    <text evidence="1">The sequence shown here is derived from an EMBL/GenBank/DDBJ whole genome shotgun (WGS) entry which is preliminary data.</text>
</comment>
<name>A0ABT4G584_9BACL</name>
<proteinExistence type="predicted"/>
<reference evidence="1 2" key="1">
    <citation type="submission" date="2022-05" db="EMBL/GenBank/DDBJ databases">
        <title>Genome Sequencing of Bee-Associated Microbes.</title>
        <authorList>
            <person name="Dunlap C."/>
        </authorList>
    </citation>
    <scope>NUCLEOTIDE SEQUENCE [LARGE SCALE GENOMIC DNA]</scope>
    <source>
        <strain evidence="1 2">NRRL B-14421</strain>
    </source>
</reference>
<sequence length="149" mass="17166">MYEFVVRGKQGCYVNITLDEVFGYPNATSHFGGYDVRGTAEIKSGNYYVKGELWFSTGEKYEFYNQLARCYTDLMGIATFCNSEANLKLDIKFNNRGQVVIEGYFKEFAHQDNELKFELESNQSFFVETLDGLREIVNHYGGLKGIHQE</sequence>
<dbReference type="EMBL" id="JAMDMX010000001">
    <property type="protein sequence ID" value="MCY9691327.1"/>
    <property type="molecule type" value="Genomic_DNA"/>
</dbReference>
<keyword evidence="2" id="KW-1185">Reference proteome</keyword>
<protein>
    <submittedName>
        <fullName evidence="1">Uncharacterized protein</fullName>
    </submittedName>
</protein>
<accession>A0ABT4G584</accession>
<organism evidence="1 2">
    <name type="scientific">Paenibacillus alginolyticus</name>
    <dbReference type="NCBI Taxonomy" id="59839"/>
    <lineage>
        <taxon>Bacteria</taxon>
        <taxon>Bacillati</taxon>
        <taxon>Bacillota</taxon>
        <taxon>Bacilli</taxon>
        <taxon>Bacillales</taxon>
        <taxon>Paenibacillaceae</taxon>
        <taxon>Paenibacillus</taxon>
    </lineage>
</organism>
<evidence type="ECO:0000313" key="2">
    <source>
        <dbReference type="Proteomes" id="UP001527099"/>
    </source>
</evidence>
<dbReference type="RefSeq" id="WP_268613275.1">
    <property type="nucleotide sequence ID" value="NZ_JAMDMX010000001.1"/>
</dbReference>
<dbReference type="InterPro" id="IPR056510">
    <property type="entry name" value="WapI"/>
</dbReference>
<dbReference type="Pfam" id="PF24716">
    <property type="entry name" value="WapI"/>
    <property type="match status" value="1"/>
</dbReference>
<gene>
    <name evidence="1" type="ORF">M5X19_00045</name>
</gene>